<dbReference type="SUPFAM" id="SSF101908">
    <property type="entry name" value="Putative isomerase YbhE"/>
    <property type="match status" value="1"/>
</dbReference>
<dbReference type="PANTHER" id="PTHR12616">
    <property type="entry name" value="VACUOLAR PROTEIN SORTING VPS41"/>
    <property type="match status" value="1"/>
</dbReference>
<dbReference type="InterPro" id="IPR015943">
    <property type="entry name" value="WD40/YVTN_repeat-like_dom_sf"/>
</dbReference>
<dbReference type="Pfam" id="PF23556">
    <property type="entry name" value="TPR_Vps41"/>
    <property type="match status" value="1"/>
</dbReference>
<feature type="compositionally biased region" description="Basic residues" evidence="11">
    <location>
        <begin position="273"/>
        <end position="289"/>
    </location>
</feature>
<feature type="domain" description="Vps41 beta-propeller" evidence="12">
    <location>
        <begin position="346"/>
        <end position="703"/>
    </location>
</feature>
<keyword evidence="2" id="KW-0813">Transport</keyword>
<evidence type="ECO:0000256" key="8">
    <source>
        <dbReference type="PROSITE-ProRule" id="PRU00221"/>
    </source>
</evidence>
<feature type="compositionally biased region" description="Low complexity" evidence="11">
    <location>
        <begin position="57"/>
        <end position="95"/>
    </location>
</feature>
<dbReference type="FunFam" id="2.130.10.10:FF:000554">
    <property type="entry name" value="Vacuolar protein sorting-associated protein 41 homolog"/>
    <property type="match status" value="1"/>
</dbReference>
<dbReference type="FunFam" id="1.25.40.10:FF:000545">
    <property type="entry name" value="Vacuolar protein sorting-associated protein 41 homolog"/>
    <property type="match status" value="1"/>
</dbReference>
<dbReference type="EMBL" id="CM027685">
    <property type="protein sequence ID" value="KAG0528082.1"/>
    <property type="molecule type" value="Genomic_DNA"/>
</dbReference>
<dbReference type="PANTHER" id="PTHR12616:SF1">
    <property type="entry name" value="VACUOLAR PROTEIN SORTING-ASSOCIATED PROTEIN 41 HOMOLOG"/>
    <property type="match status" value="1"/>
</dbReference>
<dbReference type="Pfam" id="PF23411">
    <property type="entry name" value="Beta-prop_Vps41"/>
    <property type="match status" value="1"/>
</dbReference>
<evidence type="ECO:0000256" key="7">
    <source>
        <dbReference type="ARBA" id="ARBA00059029"/>
    </source>
</evidence>
<accession>A0A921QW10</accession>
<sequence length="1247" mass="139097">MNTWTAMTVNPRPARKPTRSTGPLAWRRTVAVLQRALPSQDQSRSRRMFAQCSAASSSSSSSAWTTAPARRPAKARWCSGPPAAAASWPRARLTASRVGSTTWQQFPRDHAGARRAVSDGQSVGHGRMVTVAPPPFSSPWQTGKSGTCKATRVAQLNQRARLAHHPDQSTEPEAPGGPRVPTPPGPALETDGDPPTPGRPASAQRPHHDHEPKARPRRMALPLFSGWLDLDRVRVRQPDPARLHSIIHSTSLRRSRQIDRRAPKQKQFLHAGPRLRRKSSRNGRSRGRGAGRPAGGERMSTGRARGAQLPLQNGAGVDDGDDEREEEEVGDDEEEEDEEEEEEPRLKYQRLGGSVPAILSTDAAAAIAVADRMVALGTHNGTLHILDFQGNQVKEIAAHTATINDISFDGDGEYIGSCSDDGTVTINSLFTDEKLKFEYHRPMKAIALDPNYARNYRRFATGGLAGQVLVLTKKSWGGYHKKVLRDGEGPIHSMKWRADLLAWANDAGVKVHDMRTDKGIAFIERPKGIPRPEFLLPHLVWQDDTVLVIGWGTSVKIAAIRTDLSQGLNGLQRTITTASSEKYVDIVGSFQTGYHISGIAPFGDLLVVLAYIPDEDEKEKTFSTSVTSRQGTAQRPEIHLVSWKNDELTTDALPIHGYEHYKAKDYALAHAPFSGSSNAGGQWAAGDEPLYYIVSPKDIVVAKPRDAEDHIAWLLQHGCHEKALAAVEAGQGRTELLDEVGSRYLDHLIIERKYAEAAQRCPKLLRGSPSAWERWVFHFAHLRQLPVLVPYIPTENPQLSDTAYEVALVALTTNPSFHELLLTTIKNWPPTLYSASPVISAIEPQLNSSSMTDSLKEALAELYVINGQYEKALSLYAELLKPEVFEFIEKYNLHDAIRDKVVNLMIVDNKRTVHLLIQHRDIIPPYEVVEQLLHTSKNCDKRYLLHLYLHALFEIDIHAGKDFHDMQVELYAEYEPRMLLPFLRTSQHYRLDKAYEIFAQKELVREQVFVLGRMGNAKEALSTIINKLEDMQEAVEFVTEQHDDELWEELIRQCLQKPEMVGNLLEHTVGNLDPLYIVSLVPDGLEIPRLRDRLVKIVTDYRTETSLRNGCNDILKADCVNLLVKYYHEARRGVYMASMDEEVHGNRADDGSSRGHERSSSIRALDMKSRTRCGARCCLCFDPLPIQDISVIMFYCCHAYHLSCLEGGLDSMRSNSNQDSDSGTDDEDGSPSGQSRMRCVLCTTAAA</sequence>
<feature type="repeat" description="WD" evidence="8">
    <location>
        <begin position="396"/>
        <end position="426"/>
    </location>
</feature>
<dbReference type="InterPro" id="IPR057779">
    <property type="entry name" value="Znf_RING_Vps41"/>
</dbReference>
<feature type="region of interest" description="Disordered" evidence="11">
    <location>
        <begin position="160"/>
        <end position="217"/>
    </location>
</feature>
<evidence type="ECO:0000256" key="3">
    <source>
        <dbReference type="ARBA" id="ARBA00022574"/>
    </source>
</evidence>
<gene>
    <name evidence="14" type="ORF">BDA96_06G287800</name>
</gene>
<dbReference type="Gene3D" id="2.130.10.10">
    <property type="entry name" value="YVTN repeat-like/Quinoprotein amine dehydrogenase"/>
    <property type="match status" value="1"/>
</dbReference>
<feature type="region of interest" description="Disordered" evidence="11">
    <location>
        <begin position="246"/>
        <end position="349"/>
    </location>
</feature>
<feature type="coiled-coil region" evidence="10">
    <location>
        <begin position="1014"/>
        <end position="1041"/>
    </location>
</feature>
<feature type="domain" description="Vps41 C-terminal RING finger" evidence="13">
    <location>
        <begin position="1176"/>
        <end position="1212"/>
    </location>
</feature>
<evidence type="ECO:0000256" key="4">
    <source>
        <dbReference type="ARBA" id="ARBA00022737"/>
    </source>
</evidence>
<evidence type="ECO:0000256" key="6">
    <source>
        <dbReference type="ARBA" id="ARBA00029538"/>
    </source>
</evidence>
<dbReference type="SMART" id="SM00299">
    <property type="entry name" value="CLH"/>
    <property type="match status" value="1"/>
</dbReference>
<dbReference type="PROSITE" id="PS50082">
    <property type="entry name" value="WD_REPEATS_2"/>
    <property type="match status" value="1"/>
</dbReference>
<evidence type="ECO:0000313" key="15">
    <source>
        <dbReference type="Proteomes" id="UP000807115"/>
    </source>
</evidence>
<dbReference type="PROSITE" id="PS50236">
    <property type="entry name" value="CHCR"/>
    <property type="match status" value="1"/>
</dbReference>
<evidence type="ECO:0000256" key="1">
    <source>
        <dbReference type="ARBA" id="ARBA00009582"/>
    </source>
</evidence>
<evidence type="ECO:0000259" key="13">
    <source>
        <dbReference type="Pfam" id="PF23555"/>
    </source>
</evidence>
<comment type="similarity">
    <text evidence="1">Belongs to the VPS41 family.</text>
</comment>
<dbReference type="InterPro" id="IPR045111">
    <property type="entry name" value="Vps41/Vps8"/>
</dbReference>
<comment type="function">
    <text evidence="7">Required for vacuolar assembly and vacuolar traffic.</text>
</comment>
<dbReference type="InterPro" id="IPR057780">
    <property type="entry name" value="Beta-prop_Vps41"/>
</dbReference>
<dbReference type="CDD" id="cd16687">
    <property type="entry name" value="RING-H2_Vps8"/>
    <property type="match status" value="1"/>
</dbReference>
<evidence type="ECO:0000256" key="9">
    <source>
        <dbReference type="PROSITE-ProRule" id="PRU01006"/>
    </source>
</evidence>
<reference evidence="14" key="1">
    <citation type="journal article" date="2019" name="BMC Genomics">
        <title>A new reference genome for Sorghum bicolor reveals high levels of sequence similarity between sweet and grain genotypes: implications for the genetics of sugar metabolism.</title>
        <authorList>
            <person name="Cooper E.A."/>
            <person name="Brenton Z.W."/>
            <person name="Flinn B.S."/>
            <person name="Jenkins J."/>
            <person name="Shu S."/>
            <person name="Flowers D."/>
            <person name="Luo F."/>
            <person name="Wang Y."/>
            <person name="Xia P."/>
            <person name="Barry K."/>
            <person name="Daum C."/>
            <person name="Lipzen A."/>
            <person name="Yoshinaga Y."/>
            <person name="Schmutz J."/>
            <person name="Saski C."/>
            <person name="Vermerris W."/>
            <person name="Kresovich S."/>
        </authorList>
    </citation>
    <scope>NUCLEOTIDE SEQUENCE</scope>
</reference>
<evidence type="ECO:0000256" key="2">
    <source>
        <dbReference type="ARBA" id="ARBA00022448"/>
    </source>
</evidence>
<keyword evidence="4" id="KW-0677">Repeat</keyword>
<feature type="region of interest" description="Disordered" evidence="11">
    <location>
        <begin position="1215"/>
        <end position="1236"/>
    </location>
</feature>
<reference evidence="14" key="2">
    <citation type="submission" date="2020-10" db="EMBL/GenBank/DDBJ databases">
        <authorList>
            <person name="Cooper E.A."/>
            <person name="Brenton Z.W."/>
            <person name="Flinn B.S."/>
            <person name="Jenkins J."/>
            <person name="Shu S."/>
            <person name="Flowers D."/>
            <person name="Luo F."/>
            <person name="Wang Y."/>
            <person name="Xia P."/>
            <person name="Barry K."/>
            <person name="Daum C."/>
            <person name="Lipzen A."/>
            <person name="Yoshinaga Y."/>
            <person name="Schmutz J."/>
            <person name="Saski C."/>
            <person name="Vermerris W."/>
            <person name="Kresovich S."/>
        </authorList>
    </citation>
    <scope>NUCLEOTIDE SEQUENCE</scope>
</reference>
<comment type="caution">
    <text evidence="14">The sequence shown here is derived from an EMBL/GenBank/DDBJ whole genome shotgun (WGS) entry which is preliminary data.</text>
</comment>
<organism evidence="14 15">
    <name type="scientific">Sorghum bicolor</name>
    <name type="common">Sorghum</name>
    <name type="synonym">Sorghum vulgare</name>
    <dbReference type="NCBI Taxonomy" id="4558"/>
    <lineage>
        <taxon>Eukaryota</taxon>
        <taxon>Viridiplantae</taxon>
        <taxon>Streptophyta</taxon>
        <taxon>Embryophyta</taxon>
        <taxon>Tracheophyta</taxon>
        <taxon>Spermatophyta</taxon>
        <taxon>Magnoliopsida</taxon>
        <taxon>Liliopsida</taxon>
        <taxon>Poales</taxon>
        <taxon>Poaceae</taxon>
        <taxon>PACMAD clade</taxon>
        <taxon>Panicoideae</taxon>
        <taxon>Andropogonodae</taxon>
        <taxon>Andropogoneae</taxon>
        <taxon>Sorghinae</taxon>
        <taxon>Sorghum</taxon>
    </lineage>
</organism>
<protein>
    <recommendedName>
        <fullName evidence="6">Vacuolar protein sorting-associated protein 41 homolog</fullName>
    </recommendedName>
</protein>
<feature type="repeat" description="CHCR" evidence="9">
    <location>
        <begin position="916"/>
        <end position="1063"/>
    </location>
</feature>
<proteinExistence type="inferred from homology"/>
<dbReference type="AlphaFoldDB" id="A0A921QW10"/>
<evidence type="ECO:0000256" key="11">
    <source>
        <dbReference type="SAM" id="MobiDB-lite"/>
    </source>
</evidence>
<keyword evidence="5" id="KW-0653">Protein transport</keyword>
<dbReference type="InterPro" id="IPR001680">
    <property type="entry name" value="WD40_rpt"/>
</dbReference>
<dbReference type="Gene3D" id="1.25.40.10">
    <property type="entry name" value="Tetratricopeptide repeat domain"/>
    <property type="match status" value="1"/>
</dbReference>
<dbReference type="GO" id="GO:0016192">
    <property type="term" value="P:vesicle-mediated transport"/>
    <property type="evidence" value="ECO:0007669"/>
    <property type="project" value="InterPro"/>
</dbReference>
<evidence type="ECO:0000313" key="14">
    <source>
        <dbReference type="EMBL" id="KAG0528082.1"/>
    </source>
</evidence>
<name>A0A921QW10_SORBI</name>
<dbReference type="SUPFAM" id="SSF57850">
    <property type="entry name" value="RING/U-box"/>
    <property type="match status" value="1"/>
</dbReference>
<dbReference type="InterPro" id="IPR011990">
    <property type="entry name" value="TPR-like_helical_dom_sf"/>
</dbReference>
<keyword evidence="10" id="KW-0175">Coiled coil</keyword>
<dbReference type="GO" id="GO:0006623">
    <property type="term" value="P:protein targeting to vacuole"/>
    <property type="evidence" value="ECO:0007669"/>
    <property type="project" value="InterPro"/>
</dbReference>
<feature type="compositionally biased region" description="Acidic residues" evidence="11">
    <location>
        <begin position="318"/>
        <end position="343"/>
    </location>
</feature>
<dbReference type="Pfam" id="PF23555">
    <property type="entry name" value="zf-RING_Vps41"/>
    <property type="match status" value="1"/>
</dbReference>
<feature type="region of interest" description="Disordered" evidence="11">
    <location>
        <begin position="57"/>
        <end position="148"/>
    </location>
</feature>
<keyword evidence="3 8" id="KW-0853">WD repeat</keyword>
<feature type="region of interest" description="Disordered" evidence="11">
    <location>
        <begin position="1"/>
        <end position="21"/>
    </location>
</feature>
<evidence type="ECO:0000256" key="10">
    <source>
        <dbReference type="SAM" id="Coils"/>
    </source>
</evidence>
<evidence type="ECO:0000259" key="12">
    <source>
        <dbReference type="Pfam" id="PF23411"/>
    </source>
</evidence>
<dbReference type="InterPro" id="IPR000547">
    <property type="entry name" value="Clathrin_H-chain/VPS_repeat"/>
</dbReference>
<dbReference type="SMART" id="SM00320">
    <property type="entry name" value="WD40"/>
    <property type="match status" value="2"/>
</dbReference>
<evidence type="ECO:0000256" key="5">
    <source>
        <dbReference type="ARBA" id="ARBA00022927"/>
    </source>
</evidence>
<dbReference type="Proteomes" id="UP000807115">
    <property type="component" value="Chromosome 6"/>
</dbReference>